<dbReference type="CDD" id="cd00331">
    <property type="entry name" value="IGPS"/>
    <property type="match status" value="1"/>
</dbReference>
<evidence type="ECO:0000313" key="10">
    <source>
        <dbReference type="EMBL" id="MFC0082182.1"/>
    </source>
</evidence>
<dbReference type="EC" id="4.1.1.48" evidence="8"/>
<organism evidence="10 11">
    <name type="scientific">Aciditerrimonas ferrireducens</name>
    <dbReference type="NCBI Taxonomy" id="667306"/>
    <lineage>
        <taxon>Bacteria</taxon>
        <taxon>Bacillati</taxon>
        <taxon>Actinomycetota</taxon>
        <taxon>Acidimicrobiia</taxon>
        <taxon>Acidimicrobiales</taxon>
        <taxon>Acidimicrobiaceae</taxon>
        <taxon>Aciditerrimonas</taxon>
    </lineage>
</organism>
<accession>A0ABV6C7G4</accession>
<evidence type="ECO:0000313" key="11">
    <source>
        <dbReference type="Proteomes" id="UP001589788"/>
    </source>
</evidence>
<dbReference type="InterPro" id="IPR011060">
    <property type="entry name" value="RibuloseP-bd_barrel"/>
</dbReference>
<feature type="domain" description="Indole-3-glycerol phosphate synthase" evidence="9">
    <location>
        <begin position="6"/>
        <end position="259"/>
    </location>
</feature>
<evidence type="ECO:0000256" key="4">
    <source>
        <dbReference type="ARBA" id="ARBA00022793"/>
    </source>
</evidence>
<evidence type="ECO:0000256" key="2">
    <source>
        <dbReference type="ARBA" id="ARBA00004696"/>
    </source>
</evidence>
<comment type="pathway">
    <text evidence="2 8">Amino-acid biosynthesis; L-tryptophan biosynthesis; L-tryptophan from chorismate: step 4/5.</text>
</comment>
<keyword evidence="3 8" id="KW-0028">Amino-acid biosynthesis</keyword>
<evidence type="ECO:0000256" key="7">
    <source>
        <dbReference type="ARBA" id="ARBA00023239"/>
    </source>
</evidence>
<dbReference type="EMBL" id="JBHLYQ010000078">
    <property type="protein sequence ID" value="MFC0082182.1"/>
    <property type="molecule type" value="Genomic_DNA"/>
</dbReference>
<comment type="catalytic activity">
    <reaction evidence="1 8">
        <text>1-(2-carboxyphenylamino)-1-deoxy-D-ribulose 5-phosphate + H(+) = (1S,2R)-1-C-(indol-3-yl)glycerol 3-phosphate + CO2 + H2O</text>
        <dbReference type="Rhea" id="RHEA:23476"/>
        <dbReference type="ChEBI" id="CHEBI:15377"/>
        <dbReference type="ChEBI" id="CHEBI:15378"/>
        <dbReference type="ChEBI" id="CHEBI:16526"/>
        <dbReference type="ChEBI" id="CHEBI:58613"/>
        <dbReference type="ChEBI" id="CHEBI:58866"/>
        <dbReference type="EC" id="4.1.1.48"/>
    </reaction>
</comment>
<keyword evidence="6 8" id="KW-0057">Aromatic amino acid biosynthesis</keyword>
<name>A0ABV6C7G4_9ACTN</name>
<reference evidence="10 11" key="1">
    <citation type="submission" date="2024-09" db="EMBL/GenBank/DDBJ databases">
        <authorList>
            <person name="Sun Q."/>
            <person name="Mori K."/>
        </authorList>
    </citation>
    <scope>NUCLEOTIDE SEQUENCE [LARGE SCALE GENOMIC DNA]</scope>
    <source>
        <strain evidence="10 11">JCM 15389</strain>
    </source>
</reference>
<dbReference type="Gene3D" id="3.20.20.70">
    <property type="entry name" value="Aldolase class I"/>
    <property type="match status" value="1"/>
</dbReference>
<keyword evidence="11" id="KW-1185">Reference proteome</keyword>
<dbReference type="InterPro" id="IPR045186">
    <property type="entry name" value="Indole-3-glycerol_P_synth"/>
</dbReference>
<dbReference type="HAMAP" id="MF_00134_B">
    <property type="entry name" value="IGPS_B"/>
    <property type="match status" value="1"/>
</dbReference>
<dbReference type="Proteomes" id="UP001589788">
    <property type="component" value="Unassembled WGS sequence"/>
</dbReference>
<comment type="similarity">
    <text evidence="8">Belongs to the TrpC family.</text>
</comment>
<dbReference type="SUPFAM" id="SSF51366">
    <property type="entry name" value="Ribulose-phoshate binding barrel"/>
    <property type="match status" value="1"/>
</dbReference>
<dbReference type="InterPro" id="IPR013798">
    <property type="entry name" value="Indole-3-glycerol_P_synth_dom"/>
</dbReference>
<gene>
    <name evidence="8" type="primary">trpC</name>
    <name evidence="10" type="ORF">ACFFRE_08475</name>
</gene>
<comment type="caution">
    <text evidence="10">The sequence shown here is derived from an EMBL/GenBank/DDBJ whole genome shotgun (WGS) entry which is preliminary data.</text>
</comment>
<evidence type="ECO:0000256" key="3">
    <source>
        <dbReference type="ARBA" id="ARBA00022605"/>
    </source>
</evidence>
<dbReference type="PANTHER" id="PTHR22854:SF2">
    <property type="entry name" value="INDOLE-3-GLYCEROL-PHOSPHATE SYNTHASE"/>
    <property type="match status" value="1"/>
</dbReference>
<evidence type="ECO:0000256" key="1">
    <source>
        <dbReference type="ARBA" id="ARBA00001633"/>
    </source>
</evidence>
<keyword evidence="7 8" id="KW-0456">Lyase</keyword>
<dbReference type="Pfam" id="PF00218">
    <property type="entry name" value="IGPS"/>
    <property type="match status" value="1"/>
</dbReference>
<evidence type="ECO:0000259" key="9">
    <source>
        <dbReference type="Pfam" id="PF00218"/>
    </source>
</evidence>
<sequence>MAPTYLDRIVDWHRARAATDHRDPGALQAELADLPPCRGFAAALRARAETGRLAVVAEVKRRSPSKGPLAPDLDPADLARRYEAGGASCLSVLTDHEFFGGSPEDLAAARGAVGLPVLRKDFTLGPLDVLDARRMGADAVLLIAAVLGPLQLGPLVALAEQLGMDALVEVHDERELAWALDAGAALVGVNQRDLVSFAVDPERARRLAAAMPAGLVTVAESGIGGPADAGPLAAAGYHAVLVGESLVRAPDPQAAVAALASVPRPVPATQEPAGAP</sequence>
<keyword evidence="4 8" id="KW-0210">Decarboxylase</keyword>
<evidence type="ECO:0000256" key="8">
    <source>
        <dbReference type="HAMAP-Rule" id="MF_00134"/>
    </source>
</evidence>
<dbReference type="InterPro" id="IPR001468">
    <property type="entry name" value="Indole-3-GlycerolPSynthase_CS"/>
</dbReference>
<dbReference type="InterPro" id="IPR013785">
    <property type="entry name" value="Aldolase_TIM"/>
</dbReference>
<proteinExistence type="inferred from homology"/>
<keyword evidence="5 8" id="KW-0822">Tryptophan biosynthesis</keyword>
<dbReference type="RefSeq" id="WP_377789665.1">
    <property type="nucleotide sequence ID" value="NZ_JBHLYQ010000078.1"/>
</dbReference>
<evidence type="ECO:0000256" key="6">
    <source>
        <dbReference type="ARBA" id="ARBA00023141"/>
    </source>
</evidence>
<evidence type="ECO:0000256" key="5">
    <source>
        <dbReference type="ARBA" id="ARBA00022822"/>
    </source>
</evidence>
<dbReference type="PROSITE" id="PS00614">
    <property type="entry name" value="IGPS"/>
    <property type="match status" value="1"/>
</dbReference>
<dbReference type="PANTHER" id="PTHR22854">
    <property type="entry name" value="TRYPTOPHAN BIOSYNTHESIS PROTEIN"/>
    <property type="match status" value="1"/>
</dbReference>
<protein>
    <recommendedName>
        <fullName evidence="8">Indole-3-glycerol phosphate synthase</fullName>
        <shortName evidence="8">IGPS</shortName>
        <ecNumber evidence="8">4.1.1.48</ecNumber>
    </recommendedName>
</protein>